<reference evidence="1" key="1">
    <citation type="submission" date="2023-03" db="EMBL/GenBank/DDBJ databases">
        <title>Chromosome-level genomes of two armyworms, Mythimna separata and Mythimna loreyi, provide insights into the biosynthesis and reception of sex pheromones.</title>
        <authorList>
            <person name="Zhao H."/>
        </authorList>
    </citation>
    <scope>NUCLEOTIDE SEQUENCE</scope>
    <source>
        <strain evidence="1">BeijingLab</strain>
    </source>
</reference>
<dbReference type="EMBL" id="CM056794">
    <property type="protein sequence ID" value="KAJ8716966.1"/>
    <property type="molecule type" value="Genomic_DNA"/>
</dbReference>
<keyword evidence="2" id="KW-1185">Reference proteome</keyword>
<evidence type="ECO:0000313" key="2">
    <source>
        <dbReference type="Proteomes" id="UP001231649"/>
    </source>
</evidence>
<organism evidence="1 2">
    <name type="scientific">Mythimna loreyi</name>
    <dbReference type="NCBI Taxonomy" id="667449"/>
    <lineage>
        <taxon>Eukaryota</taxon>
        <taxon>Metazoa</taxon>
        <taxon>Ecdysozoa</taxon>
        <taxon>Arthropoda</taxon>
        <taxon>Hexapoda</taxon>
        <taxon>Insecta</taxon>
        <taxon>Pterygota</taxon>
        <taxon>Neoptera</taxon>
        <taxon>Endopterygota</taxon>
        <taxon>Lepidoptera</taxon>
        <taxon>Glossata</taxon>
        <taxon>Ditrysia</taxon>
        <taxon>Noctuoidea</taxon>
        <taxon>Noctuidae</taxon>
        <taxon>Noctuinae</taxon>
        <taxon>Hadenini</taxon>
        <taxon>Mythimna</taxon>
    </lineage>
</organism>
<proteinExistence type="predicted"/>
<name>A0ACC2QHK6_9NEOP</name>
<sequence length="624" mass="72452">MIILLYLIVLFQCCYGVIHKLNASEYSLMPPIFYMDDYERCLREANGLFCTFEADLISDNPSDLLTMIKEYSIHEMTHFNHSHLHYGLCVTKTCKKQYESNVDLRHVLEGCLNETMWEKYELKVRLTNKYNCNVPKQYDHIDALDIFVAILLLVIVMFNLIGSLCDFFRITDAKPLADKRMLYYFSIRQNWRVLWHLGEESDPRLRRLKGLHGIKALTMLFLINAHGAMPYITYVNNPEYVVNSYSDLIIYPFMNGALVTRTYIIVSAFLLTYSLQLFAEKNLINWSILPKWILMRIMRLAPTYAVVLAWTMTWARFLGDGPHWHRGAVLESEHCRRDWWRHLLFINNYVNGSHCNIPSWYLAADTQLYCLALVILISCRSTRSRKLVLSMLFIIGIVIPAVHIYVEDLYPFPLSTPNNILNFFTTDPTFNSIYKRGHANVLNSVFGITLGLIVYHCQKNNFDVNKRKRYRIIYWSLPVLSVALVTSGCIFFTEGPKVSVFTRMLFYITVMPLLSLVLTVIFWGVVMKFEDVYRGVLEWRGWEPPARLSYCAYLVHGPLIRLVGGSATALAHVSLANCFKIGLFTIILAYTVATPLFLMVESPFVQLLKQRVMSRNLAEKKKTY</sequence>
<evidence type="ECO:0000313" key="1">
    <source>
        <dbReference type="EMBL" id="KAJ8716966.1"/>
    </source>
</evidence>
<comment type="caution">
    <text evidence="1">The sequence shown here is derived from an EMBL/GenBank/DDBJ whole genome shotgun (WGS) entry which is preliminary data.</text>
</comment>
<dbReference type="Proteomes" id="UP001231649">
    <property type="component" value="Chromosome 18"/>
</dbReference>
<accession>A0ACC2QHK6</accession>
<gene>
    <name evidence="1" type="ORF">PYW08_005365</name>
</gene>
<protein>
    <submittedName>
        <fullName evidence="1">Uncharacterized protein</fullName>
    </submittedName>
</protein>